<keyword evidence="6" id="KW-0812">Transmembrane</keyword>
<dbReference type="AlphaFoldDB" id="A0A7C8R4Z4"/>
<evidence type="ECO:0000256" key="1">
    <source>
        <dbReference type="ARBA" id="ARBA00008595"/>
    </source>
</evidence>
<keyword evidence="6" id="KW-0472">Membrane</keyword>
<keyword evidence="5" id="KW-0479">Metal-binding</keyword>
<feature type="binding site" evidence="5">
    <location>
        <position position="167"/>
    </location>
    <ligand>
        <name>Ca(2+)</name>
        <dbReference type="ChEBI" id="CHEBI:29108"/>
        <label>1</label>
        <note>catalytic</note>
    </ligand>
</feature>
<dbReference type="Gene3D" id="2.120.10.30">
    <property type="entry name" value="TolB, C-terminal domain"/>
    <property type="match status" value="1"/>
</dbReference>
<proteinExistence type="inferred from homology"/>
<comment type="caution">
    <text evidence="7">The sequence shown here is derived from an EMBL/GenBank/DDBJ whole genome shotgun (WGS) entry which is preliminary data.</text>
</comment>
<evidence type="ECO:0000313" key="7">
    <source>
        <dbReference type="EMBL" id="KAF3270996.1"/>
    </source>
</evidence>
<dbReference type="GO" id="GO:0046872">
    <property type="term" value="F:metal ion binding"/>
    <property type="evidence" value="ECO:0007669"/>
    <property type="project" value="UniProtKB-KW"/>
</dbReference>
<evidence type="ECO:0000256" key="2">
    <source>
        <dbReference type="ARBA" id="ARBA00022801"/>
    </source>
</evidence>
<dbReference type="SUPFAM" id="SSF63829">
    <property type="entry name" value="Calcium-dependent phosphotriesterase"/>
    <property type="match status" value="1"/>
</dbReference>
<evidence type="ECO:0000256" key="6">
    <source>
        <dbReference type="SAM" id="Phobius"/>
    </source>
</evidence>
<sequence length="373" mass="41649">MEGITAKLAFTAVTTILAAYFILPWALKYPVLLGKTRVWEPDPQFTNLHETCITLHPSKLHGCEKFKIIGDILFAACVSDWGSRKKWFPPMGDLDMSLGDKGIIRDSLYTVDLKTKKLTLLSMPDFPKHTDFCVHVVESFSYKSGSEEALYLATYNGVQQGLINPNDIFAVPVPSPGSSPQNEFFVTNDHYFRSSRLGRMLEKYLRLPTGSVYYHSKSTGFRKVLRGFSNANGIAGFNNRQLDSANVLSNMVFVASILEGTVTAYRYVSGRVVEKGGLVKLREFAFDFVMDNLAISQDGRWLYITGHGEPAKLDSHWRSPAEVPSASVSYRNASTTAVGDDILNKFWISGLTFRGIMECSLYTSALHEEEEAD</sequence>
<gene>
    <name evidence="7" type="primary">PON2</name>
    <name evidence="7" type="ORF">TWF970_010633</name>
</gene>
<dbReference type="GO" id="GO:0004064">
    <property type="term" value="F:arylesterase activity"/>
    <property type="evidence" value="ECO:0007669"/>
    <property type="project" value="InterPro"/>
</dbReference>
<comment type="cofactor">
    <cofactor evidence="5">
        <name>Ca(2+)</name>
        <dbReference type="ChEBI" id="CHEBI:29108"/>
    </cofactor>
    <text evidence="5">Binds 2 calcium ions per subunit.</text>
</comment>
<reference evidence="7 8" key="1">
    <citation type="submission" date="2020-01" db="EMBL/GenBank/DDBJ databases">
        <authorList>
            <person name="Palmer J.M."/>
        </authorList>
    </citation>
    <scope>NUCLEOTIDE SEQUENCE [LARGE SCALE GENOMIC DNA]</scope>
    <source>
        <strain evidence="7 8">TWF970</strain>
    </source>
</reference>
<dbReference type="InterPro" id="IPR011042">
    <property type="entry name" value="6-blade_b-propeller_TolB-like"/>
</dbReference>
<dbReference type="PANTHER" id="PTHR11799">
    <property type="entry name" value="PARAOXONASE"/>
    <property type="match status" value="1"/>
</dbReference>
<feature type="binding site" evidence="5">
    <location>
        <position position="291"/>
    </location>
    <ligand>
        <name>Ca(2+)</name>
        <dbReference type="ChEBI" id="CHEBI:29108"/>
        <label>1</label>
        <note>catalytic</note>
    </ligand>
</feature>
<feature type="binding site" evidence="5">
    <location>
        <position position="232"/>
    </location>
    <ligand>
        <name>Ca(2+)</name>
        <dbReference type="ChEBI" id="CHEBI:29108"/>
        <label>1</label>
        <note>catalytic</note>
    </ligand>
</feature>
<keyword evidence="3" id="KW-1015">Disulfide bond</keyword>
<keyword evidence="5" id="KW-0106">Calcium</keyword>
<dbReference type="Pfam" id="PF01731">
    <property type="entry name" value="Arylesterase"/>
    <property type="match status" value="1"/>
</dbReference>
<evidence type="ECO:0000313" key="8">
    <source>
        <dbReference type="Proteomes" id="UP000474640"/>
    </source>
</evidence>
<dbReference type="InterPro" id="IPR002640">
    <property type="entry name" value="Arylesterase"/>
</dbReference>
<accession>A0A7C8R4Z4</accession>
<name>A0A7C8R4Z4_ORBOL</name>
<feature type="binding site" evidence="5">
    <location>
        <position position="292"/>
    </location>
    <ligand>
        <name>Ca(2+)</name>
        <dbReference type="ChEBI" id="CHEBI:29108"/>
        <label>1</label>
        <note>catalytic</note>
    </ligand>
</feature>
<keyword evidence="6" id="KW-1133">Transmembrane helix</keyword>
<feature type="transmembrane region" description="Helical" evidence="6">
    <location>
        <begin position="6"/>
        <end position="27"/>
    </location>
</feature>
<dbReference type="EMBL" id="JAABOJ010000070">
    <property type="protein sequence ID" value="KAF3270996.1"/>
    <property type="molecule type" value="Genomic_DNA"/>
</dbReference>
<dbReference type="OrthoDB" id="5307922at2759"/>
<evidence type="ECO:0000256" key="5">
    <source>
        <dbReference type="PIRSR" id="PIRSR602640-2"/>
    </source>
</evidence>
<protein>
    <submittedName>
        <fullName evidence="7">Serum paraoxonase/arylesterase 2</fullName>
    </submittedName>
</protein>
<evidence type="ECO:0000256" key="4">
    <source>
        <dbReference type="ARBA" id="ARBA00023180"/>
    </source>
</evidence>
<keyword evidence="2" id="KW-0378">Hydrolase</keyword>
<dbReference type="InterPro" id="IPR051288">
    <property type="entry name" value="Serum_paraoxonase/arylesterase"/>
</dbReference>
<keyword evidence="4" id="KW-0325">Glycoprotein</keyword>
<comment type="similarity">
    <text evidence="1">Belongs to the paraoxonase family.</text>
</comment>
<evidence type="ECO:0000256" key="3">
    <source>
        <dbReference type="ARBA" id="ARBA00023157"/>
    </source>
</evidence>
<organism evidence="7 8">
    <name type="scientific">Orbilia oligospora</name>
    <name type="common">Nematode-trapping fungus</name>
    <name type="synonym">Arthrobotrys oligospora</name>
    <dbReference type="NCBI Taxonomy" id="2813651"/>
    <lineage>
        <taxon>Eukaryota</taxon>
        <taxon>Fungi</taxon>
        <taxon>Dikarya</taxon>
        <taxon>Ascomycota</taxon>
        <taxon>Pezizomycotina</taxon>
        <taxon>Orbiliomycetes</taxon>
        <taxon>Orbiliales</taxon>
        <taxon>Orbiliaceae</taxon>
        <taxon>Orbilia</taxon>
    </lineage>
</organism>
<dbReference type="Proteomes" id="UP000474640">
    <property type="component" value="Unassembled WGS sequence"/>
</dbReference>
<dbReference type="PANTHER" id="PTHR11799:SF12">
    <property type="entry name" value="PARAOXONASE-RELATED"/>
    <property type="match status" value="1"/>
</dbReference>
<feature type="binding site" evidence="5">
    <location>
        <position position="166"/>
    </location>
    <ligand>
        <name>Ca(2+)</name>
        <dbReference type="ChEBI" id="CHEBI:29108"/>
        <label>1</label>
        <note>catalytic</note>
    </ligand>
</feature>